<evidence type="ECO:0000256" key="4">
    <source>
        <dbReference type="ARBA" id="ARBA00023033"/>
    </source>
</evidence>
<dbReference type="PANTHER" id="PTHR30011:SF16">
    <property type="entry name" value="C2H2 FINGER DOMAIN TRANSCRIPTION FACTOR (EUROFUNG)-RELATED"/>
    <property type="match status" value="1"/>
</dbReference>
<dbReference type="SUPFAM" id="SSF51679">
    <property type="entry name" value="Bacterial luciferase-like"/>
    <property type="match status" value="1"/>
</dbReference>
<evidence type="ECO:0000256" key="2">
    <source>
        <dbReference type="ARBA" id="ARBA00022643"/>
    </source>
</evidence>
<dbReference type="EMBL" id="JAAGBB010000028">
    <property type="protein sequence ID" value="MBR0667008.1"/>
    <property type="molecule type" value="Genomic_DNA"/>
</dbReference>
<keyword evidence="7" id="KW-1185">Reference proteome</keyword>
<dbReference type="InterPro" id="IPR051260">
    <property type="entry name" value="Diverse_substr_monoxygenases"/>
</dbReference>
<dbReference type="PANTHER" id="PTHR30011">
    <property type="entry name" value="ALKANESULFONATE MONOOXYGENASE-RELATED"/>
    <property type="match status" value="1"/>
</dbReference>
<gene>
    <name evidence="6" type="ORF">GXW71_21790</name>
</gene>
<keyword evidence="4" id="KW-0503">Monooxygenase</keyword>
<dbReference type="Gene3D" id="3.20.20.30">
    <property type="entry name" value="Luciferase-like domain"/>
    <property type="match status" value="1"/>
</dbReference>
<reference evidence="7" key="1">
    <citation type="journal article" date="2021" name="Syst. Appl. Microbiol.">
        <title>Roseomonas hellenica sp. nov., isolated from roots of wild-growing Alkanna tinctoria.</title>
        <authorList>
            <person name="Rat A."/>
            <person name="Naranjo H.D."/>
            <person name="Lebbe L."/>
            <person name="Cnockaert M."/>
            <person name="Krigas N."/>
            <person name="Grigoriadou K."/>
            <person name="Maloupa E."/>
            <person name="Willems A."/>
        </authorList>
    </citation>
    <scope>NUCLEOTIDE SEQUENCE [LARGE SCALE GENOMIC DNA]</scope>
    <source>
        <strain evidence="7">LMG 31523</strain>
    </source>
</reference>
<name>A0ABS5F340_9PROT</name>
<protein>
    <submittedName>
        <fullName evidence="6">LLM class flavin-dependent oxidoreductase</fullName>
    </submittedName>
</protein>
<proteinExistence type="predicted"/>
<dbReference type="InterPro" id="IPR011251">
    <property type="entry name" value="Luciferase-like_dom"/>
</dbReference>
<keyword evidence="1" id="KW-0285">Flavoprotein</keyword>
<accession>A0ABS5F340</accession>
<feature type="domain" description="Luciferase-like" evidence="5">
    <location>
        <begin position="1"/>
        <end position="314"/>
    </location>
</feature>
<dbReference type="Pfam" id="PF00296">
    <property type="entry name" value="Bac_luciferase"/>
    <property type="match status" value="1"/>
</dbReference>
<dbReference type="Proteomes" id="UP001196870">
    <property type="component" value="Unassembled WGS sequence"/>
</dbReference>
<dbReference type="InterPro" id="IPR036661">
    <property type="entry name" value="Luciferase-like_sf"/>
</dbReference>
<evidence type="ECO:0000313" key="6">
    <source>
        <dbReference type="EMBL" id="MBR0667008.1"/>
    </source>
</evidence>
<keyword evidence="3" id="KW-0560">Oxidoreductase</keyword>
<comment type="caution">
    <text evidence="6">The sequence shown here is derived from an EMBL/GenBank/DDBJ whole genome shotgun (WGS) entry which is preliminary data.</text>
</comment>
<sequence>MRFGLFWPKAKTMLPSAKMAALNPDPLDLENHLALARACESAALDFILLGDGYAPSSEEGSLIGFQDPSMHAIILAAPIIMATRHLGVITTMHTPFLPPAQIARFGSHLDWLSGGRWGWNIVNGYRDYEASLFGIDTLPDGATQYDACEEALQIIEAIWRGDGPVDFAGKHYRVRGKMRGPFPQGRPALVCAAASERGRRFTAQHCDFLFASPPSLADLPAVRTSIDAYAAAAGRKSAPEILVVADLLIRDEPGEGTALMEDLMGSMVGEAGQRWMGQMARLRRTEGSPGVFPAFAGTPAEVVDQILAAREQWGLNGVLFRLPLWSAEEMLRVKPVLELLAKTGVWVQPEARGHSW</sequence>
<keyword evidence="2" id="KW-0288">FMN</keyword>
<evidence type="ECO:0000313" key="7">
    <source>
        <dbReference type="Proteomes" id="UP001196870"/>
    </source>
</evidence>
<organism evidence="6 7">
    <name type="scientific">Plastoroseomonas hellenica</name>
    <dbReference type="NCBI Taxonomy" id="2687306"/>
    <lineage>
        <taxon>Bacteria</taxon>
        <taxon>Pseudomonadati</taxon>
        <taxon>Pseudomonadota</taxon>
        <taxon>Alphaproteobacteria</taxon>
        <taxon>Acetobacterales</taxon>
        <taxon>Acetobacteraceae</taxon>
        <taxon>Plastoroseomonas</taxon>
    </lineage>
</organism>
<evidence type="ECO:0000256" key="3">
    <source>
        <dbReference type="ARBA" id="ARBA00023002"/>
    </source>
</evidence>
<dbReference type="RefSeq" id="WP_211854784.1">
    <property type="nucleotide sequence ID" value="NZ_JAAGBB010000028.1"/>
</dbReference>
<evidence type="ECO:0000259" key="5">
    <source>
        <dbReference type="Pfam" id="PF00296"/>
    </source>
</evidence>
<evidence type="ECO:0000256" key="1">
    <source>
        <dbReference type="ARBA" id="ARBA00022630"/>
    </source>
</evidence>